<keyword evidence="3" id="KW-1185">Reference proteome</keyword>
<dbReference type="EMBL" id="JACXVP010000007">
    <property type="protein sequence ID" value="KAG5594168.1"/>
    <property type="molecule type" value="Genomic_DNA"/>
</dbReference>
<dbReference type="PANTHER" id="PTHR11926">
    <property type="entry name" value="GLUCOSYL/GLUCURONOSYL TRANSFERASES"/>
    <property type="match status" value="1"/>
</dbReference>
<gene>
    <name evidence="2" type="ORF">H5410_035400</name>
</gene>
<reference evidence="2 3" key="1">
    <citation type="submission" date="2020-09" db="EMBL/GenBank/DDBJ databases">
        <title>De no assembly of potato wild relative species, Solanum commersonii.</title>
        <authorList>
            <person name="Cho K."/>
        </authorList>
    </citation>
    <scope>NUCLEOTIDE SEQUENCE [LARGE SCALE GENOMIC DNA]</scope>
    <source>
        <strain evidence="2">LZ3.2</strain>
        <tissue evidence="2">Leaf</tissue>
    </source>
</reference>
<accession>A0A9J5Y3N6</accession>
<sequence>MENFKKNDSHVLLMSFPMLGHINPCLHFAKRLVNLGVQVTYCTSLSDGYDGNYKESFDEYHLFYNSVKIYGSEFVFNMVSEHTKKNYGFTRIIYTTLMAWVGSVAKSINVPSTFFWI</sequence>
<protein>
    <submittedName>
        <fullName evidence="2">Uncharacterized protein</fullName>
    </submittedName>
</protein>
<dbReference type="SUPFAM" id="SSF53756">
    <property type="entry name" value="UDP-Glycosyltransferase/glycogen phosphorylase"/>
    <property type="match status" value="1"/>
</dbReference>
<dbReference type="Gene3D" id="3.40.50.2000">
    <property type="entry name" value="Glycogen Phosphorylase B"/>
    <property type="match status" value="1"/>
</dbReference>
<dbReference type="GO" id="GO:0080043">
    <property type="term" value="F:quercetin 3-O-glucosyltransferase activity"/>
    <property type="evidence" value="ECO:0007669"/>
    <property type="project" value="TreeGrafter"/>
</dbReference>
<comment type="similarity">
    <text evidence="1">Belongs to the UDP-glycosyltransferase family.</text>
</comment>
<dbReference type="Proteomes" id="UP000824120">
    <property type="component" value="Chromosome 7"/>
</dbReference>
<dbReference type="AlphaFoldDB" id="A0A9J5Y3N6"/>
<dbReference type="GO" id="GO:0080044">
    <property type="term" value="F:quercetin 7-O-glucosyltransferase activity"/>
    <property type="evidence" value="ECO:0007669"/>
    <property type="project" value="TreeGrafter"/>
</dbReference>
<dbReference type="PANTHER" id="PTHR11926:SF1539">
    <property type="entry name" value="GLYCOSYLTRANSFERASE"/>
    <property type="match status" value="1"/>
</dbReference>
<evidence type="ECO:0000313" key="3">
    <source>
        <dbReference type="Proteomes" id="UP000824120"/>
    </source>
</evidence>
<evidence type="ECO:0000256" key="1">
    <source>
        <dbReference type="ARBA" id="ARBA00009995"/>
    </source>
</evidence>
<comment type="caution">
    <text evidence="2">The sequence shown here is derived from an EMBL/GenBank/DDBJ whole genome shotgun (WGS) entry which is preliminary data.</text>
</comment>
<dbReference type="OrthoDB" id="5835829at2759"/>
<proteinExistence type="inferred from homology"/>
<evidence type="ECO:0000313" key="2">
    <source>
        <dbReference type="EMBL" id="KAG5594168.1"/>
    </source>
</evidence>
<name>A0A9J5Y3N6_SOLCO</name>
<organism evidence="2 3">
    <name type="scientific">Solanum commersonii</name>
    <name type="common">Commerson's wild potato</name>
    <name type="synonym">Commerson's nightshade</name>
    <dbReference type="NCBI Taxonomy" id="4109"/>
    <lineage>
        <taxon>Eukaryota</taxon>
        <taxon>Viridiplantae</taxon>
        <taxon>Streptophyta</taxon>
        <taxon>Embryophyta</taxon>
        <taxon>Tracheophyta</taxon>
        <taxon>Spermatophyta</taxon>
        <taxon>Magnoliopsida</taxon>
        <taxon>eudicotyledons</taxon>
        <taxon>Gunneridae</taxon>
        <taxon>Pentapetalae</taxon>
        <taxon>asterids</taxon>
        <taxon>lamiids</taxon>
        <taxon>Solanales</taxon>
        <taxon>Solanaceae</taxon>
        <taxon>Solanoideae</taxon>
        <taxon>Solaneae</taxon>
        <taxon>Solanum</taxon>
    </lineage>
</organism>